<keyword evidence="6" id="KW-0498">Mitosis</keyword>
<dbReference type="GO" id="GO:0070652">
    <property type="term" value="C:HAUS complex"/>
    <property type="evidence" value="ECO:0000318"/>
    <property type="project" value="GO_Central"/>
</dbReference>
<evidence type="ECO:0000256" key="8">
    <source>
        <dbReference type="ARBA" id="ARBA00023212"/>
    </source>
</evidence>
<accession>A0A1W2W1L4</accession>
<evidence type="ECO:0000256" key="9">
    <source>
        <dbReference type="ARBA" id="ARBA00023306"/>
    </source>
</evidence>
<keyword evidence="4" id="KW-0132">Cell division</keyword>
<evidence type="ECO:0000256" key="5">
    <source>
        <dbReference type="ARBA" id="ARBA00022701"/>
    </source>
</evidence>
<evidence type="ECO:0000259" key="11">
    <source>
        <dbReference type="Pfam" id="PF14932"/>
    </source>
</evidence>
<reference evidence="13" key="1">
    <citation type="journal article" date="2002" name="Science">
        <title>The draft genome of Ciona intestinalis: insights into chordate and vertebrate origins.</title>
        <authorList>
            <person name="Dehal P."/>
            <person name="Satou Y."/>
            <person name="Campbell R.K."/>
            <person name="Chapman J."/>
            <person name="Degnan B."/>
            <person name="De Tomaso A."/>
            <person name="Davidson B."/>
            <person name="Di Gregorio A."/>
            <person name="Gelpke M."/>
            <person name="Goodstein D.M."/>
            <person name="Harafuji N."/>
            <person name="Hastings K.E."/>
            <person name="Ho I."/>
            <person name="Hotta K."/>
            <person name="Huang W."/>
            <person name="Kawashima T."/>
            <person name="Lemaire P."/>
            <person name="Martinez D."/>
            <person name="Meinertzhagen I.A."/>
            <person name="Necula S."/>
            <person name="Nonaka M."/>
            <person name="Putnam N."/>
            <person name="Rash S."/>
            <person name="Saiga H."/>
            <person name="Satake M."/>
            <person name="Terry A."/>
            <person name="Yamada L."/>
            <person name="Wang H.G."/>
            <person name="Awazu S."/>
            <person name="Azumi K."/>
            <person name="Boore J."/>
            <person name="Branno M."/>
            <person name="Chin-Bow S."/>
            <person name="DeSantis R."/>
            <person name="Doyle S."/>
            <person name="Francino P."/>
            <person name="Keys D.N."/>
            <person name="Haga S."/>
            <person name="Hayashi H."/>
            <person name="Hino K."/>
            <person name="Imai K.S."/>
            <person name="Inaba K."/>
            <person name="Kano S."/>
            <person name="Kobayashi K."/>
            <person name="Kobayashi M."/>
            <person name="Lee B.I."/>
            <person name="Makabe K.W."/>
            <person name="Manohar C."/>
            <person name="Matassi G."/>
            <person name="Medina M."/>
            <person name="Mochizuki Y."/>
            <person name="Mount S."/>
            <person name="Morishita T."/>
            <person name="Miura S."/>
            <person name="Nakayama A."/>
            <person name="Nishizaka S."/>
            <person name="Nomoto H."/>
            <person name="Ohta F."/>
            <person name="Oishi K."/>
            <person name="Rigoutsos I."/>
            <person name="Sano M."/>
            <person name="Sasaki A."/>
            <person name="Sasakura Y."/>
            <person name="Shoguchi E."/>
            <person name="Shin-i T."/>
            <person name="Spagnuolo A."/>
            <person name="Stainier D."/>
            <person name="Suzuki M.M."/>
            <person name="Tassy O."/>
            <person name="Takatori N."/>
            <person name="Tokuoka M."/>
            <person name="Yagi K."/>
            <person name="Yoshizaki F."/>
            <person name="Wada S."/>
            <person name="Zhang C."/>
            <person name="Hyatt P.D."/>
            <person name="Larimer F."/>
            <person name="Detter C."/>
            <person name="Doggett N."/>
            <person name="Glavina T."/>
            <person name="Hawkins T."/>
            <person name="Richardson P."/>
            <person name="Lucas S."/>
            <person name="Kohara Y."/>
            <person name="Levine M."/>
            <person name="Satoh N."/>
            <person name="Rokhsar D.S."/>
        </authorList>
    </citation>
    <scope>NUCLEOTIDE SEQUENCE [LARGE SCALE GENOMIC DNA]</scope>
</reference>
<name>F6YIH8_CIOIN</name>
<feature type="coiled-coil region" evidence="10">
    <location>
        <begin position="86"/>
        <end position="138"/>
    </location>
</feature>
<dbReference type="PANTHER" id="PTHR19378:SF0">
    <property type="entry name" value="HAUS AUGMIN-LIKE COMPLEX SUBUNIT 3"/>
    <property type="match status" value="1"/>
</dbReference>
<dbReference type="GO" id="GO:0005815">
    <property type="term" value="C:microtubule organizing center"/>
    <property type="evidence" value="ECO:0000318"/>
    <property type="project" value="GO_Central"/>
</dbReference>
<dbReference type="GO" id="GO:0031023">
    <property type="term" value="P:microtubule organizing center organization"/>
    <property type="evidence" value="ECO:0000318"/>
    <property type="project" value="GO_Central"/>
</dbReference>
<accession>F6YIH8</accession>
<evidence type="ECO:0000313" key="12">
    <source>
        <dbReference type="Ensembl" id="ENSCINP00000015324.3"/>
    </source>
</evidence>
<organism evidence="12 13">
    <name type="scientific">Ciona intestinalis</name>
    <name type="common">Transparent sea squirt</name>
    <name type="synonym">Ascidia intestinalis</name>
    <dbReference type="NCBI Taxonomy" id="7719"/>
    <lineage>
        <taxon>Eukaryota</taxon>
        <taxon>Metazoa</taxon>
        <taxon>Chordata</taxon>
        <taxon>Tunicata</taxon>
        <taxon>Ascidiacea</taxon>
        <taxon>Phlebobranchia</taxon>
        <taxon>Cionidae</taxon>
        <taxon>Ciona</taxon>
    </lineage>
</organism>
<dbReference type="InterPro" id="IPR026206">
    <property type="entry name" value="HAUS3"/>
</dbReference>
<keyword evidence="7 10" id="KW-0175">Coiled coil</keyword>
<dbReference type="Proteomes" id="UP000008144">
    <property type="component" value="Chromosome 8"/>
</dbReference>
<protein>
    <submittedName>
        <fullName evidence="12">Uncharacterized LOC100182198</fullName>
    </submittedName>
</protein>
<evidence type="ECO:0000256" key="2">
    <source>
        <dbReference type="ARBA" id="ARBA00009645"/>
    </source>
</evidence>
<dbReference type="GeneID" id="100182198"/>
<dbReference type="GO" id="GO:0051225">
    <property type="term" value="P:spindle assembly"/>
    <property type="evidence" value="ECO:0000318"/>
    <property type="project" value="GO_Central"/>
</dbReference>
<evidence type="ECO:0000256" key="3">
    <source>
        <dbReference type="ARBA" id="ARBA00022490"/>
    </source>
</evidence>
<dbReference type="InterPro" id="IPR032733">
    <property type="entry name" value="HAUS3_N"/>
</dbReference>
<keyword evidence="13" id="KW-1185">Reference proteome</keyword>
<evidence type="ECO:0000256" key="4">
    <source>
        <dbReference type="ARBA" id="ARBA00022618"/>
    </source>
</evidence>
<keyword evidence="9" id="KW-0131">Cell cycle</keyword>
<dbReference type="EMBL" id="EAAA01002714">
    <property type="status" value="NOT_ANNOTATED_CDS"/>
    <property type="molecule type" value="Genomic_DNA"/>
</dbReference>
<comment type="subcellular location">
    <subcellularLocation>
        <location evidence="1">Cytoplasm</location>
        <location evidence="1">Cytoskeleton</location>
        <location evidence="1">Spindle</location>
    </subcellularLocation>
</comment>
<evidence type="ECO:0000256" key="7">
    <source>
        <dbReference type="ARBA" id="ARBA00023054"/>
    </source>
</evidence>
<dbReference type="GeneTree" id="ENSGT00390000011904"/>
<dbReference type="HOGENOM" id="CLU_034554_0_0_1"/>
<dbReference type="OrthoDB" id="2159690at2759"/>
<evidence type="ECO:0000256" key="10">
    <source>
        <dbReference type="SAM" id="Coils"/>
    </source>
</evidence>
<dbReference type="KEGG" id="cin:100182198"/>
<evidence type="ECO:0000313" key="13">
    <source>
        <dbReference type="Proteomes" id="UP000008144"/>
    </source>
</evidence>
<dbReference type="STRING" id="7719.ENSCINP00000015324"/>
<keyword evidence="5" id="KW-0493">Microtubule</keyword>
<evidence type="ECO:0000256" key="6">
    <source>
        <dbReference type="ARBA" id="ARBA00022776"/>
    </source>
</evidence>
<reference evidence="12" key="4">
    <citation type="submission" date="2025-09" db="UniProtKB">
        <authorList>
            <consortium name="Ensembl"/>
        </authorList>
    </citation>
    <scope>IDENTIFICATION</scope>
</reference>
<dbReference type="GO" id="GO:0051301">
    <property type="term" value="P:cell division"/>
    <property type="evidence" value="ECO:0007669"/>
    <property type="project" value="UniProtKB-KW"/>
</dbReference>
<feature type="domain" description="HAUS augmin-like complex subunit 3 N-terminal" evidence="11">
    <location>
        <begin position="37"/>
        <end position="271"/>
    </location>
</feature>
<dbReference type="GO" id="GO:0005874">
    <property type="term" value="C:microtubule"/>
    <property type="evidence" value="ECO:0007669"/>
    <property type="project" value="UniProtKB-KW"/>
</dbReference>
<keyword evidence="8" id="KW-0206">Cytoskeleton</keyword>
<dbReference type="RefSeq" id="XP_002121521.1">
    <property type="nucleotide sequence ID" value="XM_002121485.5"/>
</dbReference>
<proteinExistence type="inferred from homology"/>
<gene>
    <name evidence="12" type="primary">LOC100182198</name>
</gene>
<dbReference type="Ensembl" id="ENSCINT00000015324.3">
    <property type="protein sequence ID" value="ENSCINP00000015324.3"/>
    <property type="gene ID" value="ENSCING00000007466.3"/>
</dbReference>
<comment type="similarity">
    <text evidence="2">Belongs to the HAUS3 family.</text>
</comment>
<dbReference type="AlphaFoldDB" id="F6YIH8"/>
<dbReference type="GO" id="GO:0072686">
    <property type="term" value="C:mitotic spindle"/>
    <property type="evidence" value="ECO:0000318"/>
    <property type="project" value="GO_Central"/>
</dbReference>
<keyword evidence="3" id="KW-0963">Cytoplasm</keyword>
<dbReference type="OMA" id="LEWFCGN"/>
<dbReference type="PANTHER" id="PTHR19378">
    <property type="entry name" value="GOLGIN- RELATED"/>
    <property type="match status" value="1"/>
</dbReference>
<sequence length="571" mass="64708">MTNVEQITTRFLNSVASVGFSNTEKIKAEVRRLANNPLFQSFLDDFSSSVTSQNLISLKQLNKFKDLDVSESDISLDSTKQEICDLKKKNQKLNKKNERISKQLERSYSYKEKLEAQLHELEQQQARKVNEKENLNLKFECSKQHYKLNLAKHEKGISGYFQKLSEVNIDLDVVSNTVQDTSNETVLMSHTDLGNLLSAEDEYTRQMASYAKKQFTQATAGIQDVNTSFSENISDITTVEETSSELEEKKHLERIMCGYKARKLRLILAKAAESQANGLKSFLDGKVSLVATKTQGFENIHELASAASEAELQSHNILKDILPKLLDKCAKLERSMLLAGDCRLQLAKQKYLTNKQTQMINMLIQQLSRLVLVWMLLKLETSQHANLVRGLHKWSSELEQDLSSVKRRTEHLSMSNVAHRKPSKAKAVIDNRDTAMLSVYAALVSKPPKHSIFKEFSVAHDAAETLTREVDLISNNEKLCFIPATLQTLVNDLNECYDINTSSTNKGFLLTPEQVSDQQTELLSQVSQIRATVSAELTKMEKKKQFIENDQTASAARDIWINFFLQPQNCA</sequence>
<reference evidence="12" key="2">
    <citation type="journal article" date="2008" name="Genome Biol.">
        <title>Improved genome assembly and evidence-based global gene model set for the chordate Ciona intestinalis: new insight into intron and operon populations.</title>
        <authorList>
            <person name="Satou Y."/>
            <person name="Mineta K."/>
            <person name="Ogasawara M."/>
            <person name="Sasakura Y."/>
            <person name="Shoguchi E."/>
            <person name="Ueno K."/>
            <person name="Yamada L."/>
            <person name="Matsumoto J."/>
            <person name="Wasserscheid J."/>
            <person name="Dewar K."/>
            <person name="Wiley G.B."/>
            <person name="Macmil S.L."/>
            <person name="Roe B.A."/>
            <person name="Zeller R.W."/>
            <person name="Hastings K.E."/>
            <person name="Lemaire P."/>
            <person name="Lindquist E."/>
            <person name="Endo T."/>
            <person name="Hotta K."/>
            <person name="Inaba K."/>
        </authorList>
    </citation>
    <scope>NUCLEOTIDE SEQUENCE [LARGE SCALE GENOMIC DNA]</scope>
    <source>
        <strain evidence="12">wild type</strain>
    </source>
</reference>
<dbReference type="InParanoid" id="F6YIH8"/>
<reference evidence="12" key="3">
    <citation type="submission" date="2025-08" db="UniProtKB">
        <authorList>
            <consortium name="Ensembl"/>
        </authorList>
    </citation>
    <scope>IDENTIFICATION</scope>
</reference>
<evidence type="ECO:0000256" key="1">
    <source>
        <dbReference type="ARBA" id="ARBA00004186"/>
    </source>
</evidence>
<dbReference type="FunCoup" id="F6YIH8">
    <property type="interactions" value="138"/>
</dbReference>
<dbReference type="Pfam" id="PF14932">
    <property type="entry name" value="HAUS-augmin3"/>
    <property type="match status" value="1"/>
</dbReference>